<comment type="caution">
    <text evidence="1">The sequence shown here is derived from an EMBL/GenBank/DDBJ whole genome shotgun (WGS) entry which is preliminary data.</text>
</comment>
<dbReference type="Proteomes" id="UP001163324">
    <property type="component" value="Chromosome 9"/>
</dbReference>
<protein>
    <submittedName>
        <fullName evidence="1">Uncharacterized protein</fullName>
    </submittedName>
</protein>
<gene>
    <name evidence="1" type="ORF">N3K66_008614</name>
</gene>
<accession>A0ACC0USF3</accession>
<name>A0ACC0USF3_9HYPO</name>
<organism evidence="1 2">
    <name type="scientific">Trichothecium roseum</name>
    <dbReference type="NCBI Taxonomy" id="47278"/>
    <lineage>
        <taxon>Eukaryota</taxon>
        <taxon>Fungi</taxon>
        <taxon>Dikarya</taxon>
        <taxon>Ascomycota</taxon>
        <taxon>Pezizomycotina</taxon>
        <taxon>Sordariomycetes</taxon>
        <taxon>Hypocreomycetidae</taxon>
        <taxon>Hypocreales</taxon>
        <taxon>Hypocreales incertae sedis</taxon>
        <taxon>Trichothecium</taxon>
    </lineage>
</organism>
<proteinExistence type="predicted"/>
<reference evidence="1" key="1">
    <citation type="submission" date="2022-10" db="EMBL/GenBank/DDBJ databases">
        <title>Complete Genome of Trichothecium roseum strain YXFP-22015, a Plant Pathogen Isolated from Citrus.</title>
        <authorList>
            <person name="Wang Y."/>
            <person name="Zhu L."/>
        </authorList>
    </citation>
    <scope>NUCLEOTIDE SEQUENCE</scope>
    <source>
        <strain evidence="1">YXFP-22015</strain>
    </source>
</reference>
<evidence type="ECO:0000313" key="1">
    <source>
        <dbReference type="EMBL" id="KAI9896442.1"/>
    </source>
</evidence>
<sequence>MVAQDGDGDSGQQDNDDQASETSSSQTHSLSTGPLSIPEGPVFPVTSPAPASLPPQFAEDVLAARNGLRSIVKAVAAFRANKSVQQTEITEAGKRWLSKCLQTVFARFHERWPFVHACTFDEKTDHAIVVSSVMVAGSWFNDPDIVRKTTVDIHQFMVNQLMAIMLEPPKKFGEAEPWPTEIWQSALIQIILAFEIGREDLMSRARRLLGLLVTAIRDSGALLPLANERHQRVHHPGNFPPWIHAKCEGVKRIALCTFQVDVYYGIIFGQSPFLQPEELELSLPTAFCVWNAFGIPIYFSRNAEEPTDRRQCTMADMVFGTRPLRSSIFLVEDVCLSLCGTFPGLWRTGQIRRRNEISAVALQESELLAQRLEAFRMQLCSIENLIREPSDENLELNKYLRFYRSEINDERDSAWREDSLARLSFLFFNATMLCHLLSLQLYADTRTLSLVTHGIWDLQRPLTMSIPEDRNTGSQVYQWALSQKGRIALTEAIAALAAYERFLTNKHYQQGETMDPISHVSLAQAAMVVHAWITYRSDACTCQHSTPQFVTAVSTLGLVRSSEQDQWIIHGGSIAMDGVMLCKCSAGAWLDRFMSAMLQGSGRWELSGVIAGNLQAHRSKSSG</sequence>
<keyword evidence="2" id="KW-1185">Reference proteome</keyword>
<evidence type="ECO:0000313" key="2">
    <source>
        <dbReference type="Proteomes" id="UP001163324"/>
    </source>
</evidence>
<dbReference type="EMBL" id="CM047948">
    <property type="protein sequence ID" value="KAI9896442.1"/>
    <property type="molecule type" value="Genomic_DNA"/>
</dbReference>